<keyword evidence="2" id="KW-0720">Serine protease</keyword>
<sequence length="392" mass="42247">MRLEDLAAGSLGGIQVLFEPTDRRSLPREFPAGTRSFLVVTVLDNVRKELEFWRYEGGGRWARRSGGADALPIGRDVGVSAVWEHSSDDIWITSDGYLQPDTLQLASAADGAAAPLELWAKPALFDASGLQVEQRMATSLDGTQVPYFLVRPKAVPGDGSTPTILAGYGGFQISRLPAYSAVYGVGWLEQGGAYAVANIRGGGEFGPRWHQAALRERRHKAYEDFEAVARDLQRTGLTSPERLACLGGSNGGLLVGNMLVREGARLFGAVVCRVPLLDMRRYHRLLAGASWVAEYGDPDKPEDQGIGSSCAGTRRTTPSTTASGRGPGGAVARTCCSRPPRRTTACTPRTPARWCASFWTSPRRRRRSSTGKISRAATAAPRTTSRRPTCGP</sequence>
<dbReference type="InterPro" id="IPR029058">
    <property type="entry name" value="AB_hydrolase_fold"/>
</dbReference>
<evidence type="ECO:0000256" key="3">
    <source>
        <dbReference type="SAM" id="MobiDB-lite"/>
    </source>
</evidence>
<comment type="similarity">
    <text evidence="1 2">Belongs to the peptidase S9A family.</text>
</comment>
<organism evidence="5 6">
    <name type="scientific">Prorocentrum cordatum</name>
    <dbReference type="NCBI Taxonomy" id="2364126"/>
    <lineage>
        <taxon>Eukaryota</taxon>
        <taxon>Sar</taxon>
        <taxon>Alveolata</taxon>
        <taxon>Dinophyceae</taxon>
        <taxon>Prorocentrales</taxon>
        <taxon>Prorocentraceae</taxon>
        <taxon>Prorocentrum</taxon>
    </lineage>
</organism>
<dbReference type="PANTHER" id="PTHR42881:SF13">
    <property type="entry name" value="PROLYL ENDOPEPTIDASE"/>
    <property type="match status" value="1"/>
</dbReference>
<keyword evidence="2" id="KW-0645">Protease</keyword>
<name>A0ABN9UFM9_9DINO</name>
<feature type="domain" description="Peptidase S9 prolyl oligopeptidase catalytic" evidence="4">
    <location>
        <begin position="187"/>
        <end position="303"/>
    </location>
</feature>
<evidence type="ECO:0000313" key="6">
    <source>
        <dbReference type="Proteomes" id="UP001189429"/>
    </source>
</evidence>
<dbReference type="EC" id="3.4.21.-" evidence="2"/>
<comment type="caution">
    <text evidence="5">The sequence shown here is derived from an EMBL/GenBank/DDBJ whole genome shotgun (WGS) entry which is preliminary data.</text>
</comment>
<dbReference type="PANTHER" id="PTHR42881">
    <property type="entry name" value="PROLYL ENDOPEPTIDASE"/>
    <property type="match status" value="1"/>
</dbReference>
<dbReference type="Pfam" id="PF00326">
    <property type="entry name" value="Peptidase_S9"/>
    <property type="match status" value="1"/>
</dbReference>
<accession>A0ABN9UFM9</accession>
<dbReference type="EMBL" id="CAUYUJ010015751">
    <property type="protein sequence ID" value="CAK0857736.1"/>
    <property type="molecule type" value="Genomic_DNA"/>
</dbReference>
<feature type="compositionally biased region" description="Low complexity" evidence="3">
    <location>
        <begin position="374"/>
        <end position="392"/>
    </location>
</feature>
<keyword evidence="6" id="KW-1185">Reference proteome</keyword>
<protein>
    <recommendedName>
        <fullName evidence="2">Prolyl endopeptidase</fullName>
        <ecNumber evidence="2">3.4.21.-</ecNumber>
    </recommendedName>
</protein>
<reference evidence="5" key="1">
    <citation type="submission" date="2023-10" db="EMBL/GenBank/DDBJ databases">
        <authorList>
            <person name="Chen Y."/>
            <person name="Shah S."/>
            <person name="Dougan E. K."/>
            <person name="Thang M."/>
            <person name="Chan C."/>
        </authorList>
    </citation>
    <scope>NUCLEOTIDE SEQUENCE [LARGE SCALE GENOMIC DNA]</scope>
</reference>
<dbReference type="Gene3D" id="3.40.50.1820">
    <property type="entry name" value="alpha/beta hydrolase"/>
    <property type="match status" value="1"/>
</dbReference>
<evidence type="ECO:0000259" key="4">
    <source>
        <dbReference type="Pfam" id="PF00326"/>
    </source>
</evidence>
<dbReference type="SUPFAM" id="SSF53474">
    <property type="entry name" value="alpha/beta-Hydrolases"/>
    <property type="match status" value="1"/>
</dbReference>
<gene>
    <name evidence="5" type="ORF">PCOR1329_LOCUS47731</name>
</gene>
<feature type="compositionally biased region" description="Low complexity" evidence="3">
    <location>
        <begin position="332"/>
        <end position="348"/>
    </location>
</feature>
<dbReference type="PRINTS" id="PR00862">
    <property type="entry name" value="PROLIGOPTASE"/>
</dbReference>
<dbReference type="Proteomes" id="UP001189429">
    <property type="component" value="Unassembled WGS sequence"/>
</dbReference>
<evidence type="ECO:0000256" key="2">
    <source>
        <dbReference type="RuleBase" id="RU368024"/>
    </source>
</evidence>
<feature type="region of interest" description="Disordered" evidence="3">
    <location>
        <begin position="296"/>
        <end position="348"/>
    </location>
</feature>
<feature type="compositionally biased region" description="Polar residues" evidence="3">
    <location>
        <begin position="306"/>
        <end position="323"/>
    </location>
</feature>
<evidence type="ECO:0000256" key="1">
    <source>
        <dbReference type="ARBA" id="ARBA00005228"/>
    </source>
</evidence>
<proteinExistence type="inferred from homology"/>
<evidence type="ECO:0000313" key="5">
    <source>
        <dbReference type="EMBL" id="CAK0857736.1"/>
    </source>
</evidence>
<keyword evidence="2" id="KW-0378">Hydrolase</keyword>
<dbReference type="InterPro" id="IPR001375">
    <property type="entry name" value="Peptidase_S9_cat"/>
</dbReference>
<dbReference type="Gene3D" id="2.130.10.120">
    <property type="entry name" value="Prolyl oligopeptidase, N-terminal domain"/>
    <property type="match status" value="1"/>
</dbReference>
<feature type="region of interest" description="Disordered" evidence="3">
    <location>
        <begin position="361"/>
        <end position="392"/>
    </location>
</feature>
<dbReference type="InterPro" id="IPR051167">
    <property type="entry name" value="Prolyl_oligopep/macrocyclase"/>
</dbReference>
<dbReference type="InterPro" id="IPR002470">
    <property type="entry name" value="Peptidase_S9A"/>
</dbReference>